<dbReference type="Proteomes" id="UP000005551">
    <property type="component" value="Unassembled WGS sequence"/>
</dbReference>
<dbReference type="OrthoDB" id="9795626at2"/>
<reference evidence="3 4" key="1">
    <citation type="submission" date="2012-05" db="EMBL/GenBank/DDBJ databases">
        <title>Genome sequence of Nitritalea halalkaliphila LW7.</title>
        <authorList>
            <person name="Jangir P.K."/>
            <person name="Singh A."/>
            <person name="Shivaji S."/>
            <person name="Sharma R."/>
        </authorList>
    </citation>
    <scope>NUCLEOTIDE SEQUENCE [LARGE SCALE GENOMIC DNA]</scope>
    <source>
        <strain evidence="3 4">LW7</strain>
    </source>
</reference>
<dbReference type="STRING" id="1189621.A3SI_18367"/>
<dbReference type="SUPFAM" id="SSF52540">
    <property type="entry name" value="P-loop containing nucleoside triphosphate hydrolases"/>
    <property type="match status" value="1"/>
</dbReference>
<gene>
    <name evidence="3" type="ORF">A3SI_18367</name>
</gene>
<dbReference type="AlphaFoldDB" id="I5BUD9"/>
<dbReference type="PANTHER" id="PTHR43581">
    <property type="entry name" value="ATP/GTP PHOSPHATASE"/>
    <property type="match status" value="1"/>
</dbReference>
<dbReference type="RefSeq" id="WP_009057244.1">
    <property type="nucleotide sequence ID" value="NZ_AJYA01000066.1"/>
</dbReference>
<dbReference type="Gene3D" id="3.40.50.300">
    <property type="entry name" value="P-loop containing nucleotide triphosphate hydrolases"/>
    <property type="match status" value="1"/>
</dbReference>
<dbReference type="InterPro" id="IPR027417">
    <property type="entry name" value="P-loop_NTPase"/>
</dbReference>
<evidence type="ECO:0000256" key="1">
    <source>
        <dbReference type="SAM" id="Coils"/>
    </source>
</evidence>
<comment type="caution">
    <text evidence="3">The sequence shown here is derived from an EMBL/GenBank/DDBJ whole genome shotgun (WGS) entry which is preliminary data.</text>
</comment>
<sequence>MKIVSLTLENFRSYRAPVTISFNDLTVLIGKNDIGKSSVLEALDIFFENRKIDSDDINIEAKATGETAKLTVVFSNLPDEIDLDAGAKTNLNDEYLLNAEGLLEIKKDFTSLAKPKTYIICNHPSNENANDLLSLKIKELQRRIKELKIEGDFKASVKNEIRKAIWQSFGDSLTFANTELEISQEGVKDVWDKLTPLLPLFALFQSDRKNDEKDKEIQDPLKVAAEQALKKHLVALNAIKKQVEDEIAEIANLTIDKLKEMNEEVAKQLKPHFAPELKWADLFKPTLTSDDVPMNKRGSGVRRLLLINFFQSRSRKKKT</sequence>
<feature type="domain" description="Endonuclease GajA/Old nuclease/RecF-like AAA" evidence="2">
    <location>
        <begin position="1"/>
        <end position="317"/>
    </location>
</feature>
<dbReference type="InterPro" id="IPR041685">
    <property type="entry name" value="AAA_GajA/Old/RecF-like"/>
</dbReference>
<keyword evidence="4" id="KW-1185">Reference proteome</keyword>
<dbReference type="InterPro" id="IPR051396">
    <property type="entry name" value="Bact_Antivir_Def_Nuclease"/>
</dbReference>
<dbReference type="EMBL" id="AJYA01000066">
    <property type="protein sequence ID" value="EIM73191.1"/>
    <property type="molecule type" value="Genomic_DNA"/>
</dbReference>
<dbReference type="PANTHER" id="PTHR43581:SF4">
    <property type="entry name" value="ATP_GTP PHOSPHATASE"/>
    <property type="match status" value="1"/>
</dbReference>
<keyword evidence="1" id="KW-0175">Coiled coil</keyword>
<feature type="coiled-coil region" evidence="1">
    <location>
        <begin position="233"/>
        <end position="268"/>
    </location>
</feature>
<accession>I5BUD9</accession>
<organism evidence="3 4">
    <name type="scientific">Nitritalea halalkaliphila LW7</name>
    <dbReference type="NCBI Taxonomy" id="1189621"/>
    <lineage>
        <taxon>Bacteria</taxon>
        <taxon>Pseudomonadati</taxon>
        <taxon>Bacteroidota</taxon>
        <taxon>Cytophagia</taxon>
        <taxon>Cytophagales</taxon>
        <taxon>Cyclobacteriaceae</taxon>
        <taxon>Nitritalea</taxon>
    </lineage>
</organism>
<evidence type="ECO:0000259" key="2">
    <source>
        <dbReference type="Pfam" id="PF13175"/>
    </source>
</evidence>
<evidence type="ECO:0000313" key="4">
    <source>
        <dbReference type="Proteomes" id="UP000005551"/>
    </source>
</evidence>
<protein>
    <recommendedName>
        <fullName evidence="2">Endonuclease GajA/Old nuclease/RecF-like AAA domain-containing protein</fullName>
    </recommendedName>
</protein>
<dbReference type="Pfam" id="PF13175">
    <property type="entry name" value="AAA_15"/>
    <property type="match status" value="1"/>
</dbReference>
<evidence type="ECO:0000313" key="3">
    <source>
        <dbReference type="EMBL" id="EIM73191.1"/>
    </source>
</evidence>
<proteinExistence type="predicted"/>
<dbReference type="PATRIC" id="fig|1189621.3.peg.3812"/>
<name>I5BUD9_9BACT</name>